<keyword evidence="7" id="KW-0809">Transit peptide</keyword>
<dbReference type="Gene3D" id="1.20.5.5270">
    <property type="match status" value="1"/>
</dbReference>
<evidence type="ECO:0000256" key="7">
    <source>
        <dbReference type="ARBA" id="ARBA00022946"/>
    </source>
</evidence>
<comment type="catalytic activity">
    <reaction evidence="10 11">
        <text>Hydrolysis of proteins in presence of ATP.</text>
        <dbReference type="EC" id="3.4.21.53"/>
    </reaction>
</comment>
<name>A0A9P7URC7_9AGAR</name>
<dbReference type="InterPro" id="IPR014721">
    <property type="entry name" value="Ribsml_uS5_D2-typ_fold_subgr"/>
</dbReference>
<evidence type="ECO:0000256" key="3">
    <source>
        <dbReference type="ARBA" id="ARBA00022741"/>
    </source>
</evidence>
<dbReference type="FunFam" id="1.20.5.5270:FF:000001">
    <property type="entry name" value="Lon protease homolog, mitochondrial"/>
    <property type="match status" value="1"/>
</dbReference>
<keyword evidence="17" id="KW-1185">Reference proteome</keyword>
<dbReference type="PANTHER" id="PTHR43718">
    <property type="entry name" value="LON PROTEASE"/>
    <property type="match status" value="1"/>
</dbReference>
<evidence type="ECO:0000256" key="11">
    <source>
        <dbReference type="HAMAP-Rule" id="MF_03120"/>
    </source>
</evidence>
<dbReference type="FunFam" id="1.20.58.1480:FF:000003">
    <property type="entry name" value="Lon protease homolog, mitochondrial"/>
    <property type="match status" value="1"/>
</dbReference>
<dbReference type="InterPro" id="IPR027065">
    <property type="entry name" value="Lon_Prtase"/>
</dbReference>
<dbReference type="GO" id="GO:0034599">
    <property type="term" value="P:cellular response to oxidative stress"/>
    <property type="evidence" value="ECO:0007669"/>
    <property type="project" value="UniProtKB-UniRule"/>
</dbReference>
<dbReference type="FunFam" id="2.30.130.40:FF:000010">
    <property type="entry name" value="Lon protease homolog, mitochondrial"/>
    <property type="match status" value="1"/>
</dbReference>
<dbReference type="OrthoDB" id="2411602at2759"/>
<dbReference type="Gene3D" id="1.10.8.60">
    <property type="match status" value="1"/>
</dbReference>
<dbReference type="SMART" id="SM00464">
    <property type="entry name" value="LON"/>
    <property type="match status" value="1"/>
</dbReference>
<dbReference type="GO" id="GO:0005524">
    <property type="term" value="F:ATP binding"/>
    <property type="evidence" value="ECO:0007669"/>
    <property type="project" value="UniProtKB-UniRule"/>
</dbReference>
<evidence type="ECO:0000259" key="15">
    <source>
        <dbReference type="PROSITE" id="PS51787"/>
    </source>
</evidence>
<accession>A0A9P7URC7</accession>
<dbReference type="GO" id="GO:0016887">
    <property type="term" value="F:ATP hydrolysis activity"/>
    <property type="evidence" value="ECO:0007669"/>
    <property type="project" value="UniProtKB-UniRule"/>
</dbReference>
<dbReference type="RefSeq" id="XP_043005499.1">
    <property type="nucleotide sequence ID" value="XM_043155717.1"/>
</dbReference>
<keyword evidence="5 11" id="KW-0720">Serine protease</keyword>
<dbReference type="InterPro" id="IPR046336">
    <property type="entry name" value="Lon_prtase_N_sf"/>
</dbReference>
<evidence type="ECO:0000256" key="2">
    <source>
        <dbReference type="ARBA" id="ARBA00022670"/>
    </source>
</evidence>
<feature type="domain" description="Lon proteolytic" evidence="14">
    <location>
        <begin position="885"/>
        <end position="1072"/>
    </location>
</feature>
<dbReference type="GO" id="GO:0005759">
    <property type="term" value="C:mitochondrial matrix"/>
    <property type="evidence" value="ECO:0007669"/>
    <property type="project" value="UniProtKB-SubCell"/>
</dbReference>
<feature type="region of interest" description="Disordered" evidence="13">
    <location>
        <begin position="781"/>
        <end position="856"/>
    </location>
</feature>
<dbReference type="SMART" id="SM00382">
    <property type="entry name" value="AAA"/>
    <property type="match status" value="1"/>
</dbReference>
<gene>
    <name evidence="11 16" type="primary">PIM1</name>
    <name evidence="16" type="ORF">E1B28_010740</name>
</gene>
<dbReference type="SUPFAM" id="SSF54211">
    <property type="entry name" value="Ribosomal protein S5 domain 2-like"/>
    <property type="match status" value="1"/>
</dbReference>
<dbReference type="PROSITE" id="PS51786">
    <property type="entry name" value="LON_PROTEOLYTIC"/>
    <property type="match status" value="1"/>
</dbReference>
<evidence type="ECO:0000256" key="9">
    <source>
        <dbReference type="ARBA" id="ARBA00023128"/>
    </source>
</evidence>
<dbReference type="Gene3D" id="1.20.58.1480">
    <property type="match status" value="1"/>
</dbReference>
<dbReference type="Pfam" id="PF22667">
    <property type="entry name" value="Lon_lid"/>
    <property type="match status" value="1"/>
</dbReference>
<dbReference type="GO" id="GO:0051131">
    <property type="term" value="P:chaperone-mediated protein complex assembly"/>
    <property type="evidence" value="ECO:0007669"/>
    <property type="project" value="UniProtKB-UniRule"/>
</dbReference>
<feature type="compositionally biased region" description="Low complexity" evidence="13">
    <location>
        <begin position="104"/>
        <end position="125"/>
    </location>
</feature>
<evidence type="ECO:0000256" key="5">
    <source>
        <dbReference type="ARBA" id="ARBA00022825"/>
    </source>
</evidence>
<dbReference type="SUPFAM" id="SSF52540">
    <property type="entry name" value="P-loop containing nucleoside triphosphate hydrolases"/>
    <property type="match status" value="1"/>
</dbReference>
<dbReference type="Gene3D" id="2.30.130.40">
    <property type="entry name" value="LON domain-like"/>
    <property type="match status" value="1"/>
</dbReference>
<keyword evidence="2 11" id="KW-0645">Protease</keyword>
<dbReference type="GO" id="GO:0003697">
    <property type="term" value="F:single-stranded DNA binding"/>
    <property type="evidence" value="ECO:0007669"/>
    <property type="project" value="TreeGrafter"/>
</dbReference>
<dbReference type="InterPro" id="IPR020568">
    <property type="entry name" value="Ribosomal_Su5_D2-typ_SF"/>
</dbReference>
<organism evidence="16 17">
    <name type="scientific">Marasmius oreades</name>
    <name type="common">fairy-ring Marasmius</name>
    <dbReference type="NCBI Taxonomy" id="181124"/>
    <lineage>
        <taxon>Eukaryota</taxon>
        <taxon>Fungi</taxon>
        <taxon>Dikarya</taxon>
        <taxon>Basidiomycota</taxon>
        <taxon>Agaricomycotina</taxon>
        <taxon>Agaricomycetes</taxon>
        <taxon>Agaricomycetidae</taxon>
        <taxon>Agaricales</taxon>
        <taxon>Marasmiineae</taxon>
        <taxon>Marasmiaceae</taxon>
        <taxon>Marasmius</taxon>
    </lineage>
</organism>
<comment type="subunit">
    <text evidence="11">Homohexamer or homoheptamer. Organized in a ring with a central cavity.</text>
</comment>
<dbReference type="FunFam" id="3.40.50.300:FF:000021">
    <property type="entry name" value="Lon protease homolog"/>
    <property type="match status" value="1"/>
</dbReference>
<dbReference type="InterPro" id="IPR003111">
    <property type="entry name" value="Lon_prtase_N"/>
</dbReference>
<protein>
    <recommendedName>
        <fullName evidence="11">Lon protease homolog, mitochondrial</fullName>
        <ecNumber evidence="11">3.4.21.53</ecNumber>
    </recommendedName>
</protein>
<dbReference type="KEGG" id="more:E1B28_010740"/>
<dbReference type="GO" id="GO:0004252">
    <property type="term" value="F:serine-type endopeptidase activity"/>
    <property type="evidence" value="ECO:0007669"/>
    <property type="project" value="UniProtKB-UniRule"/>
</dbReference>
<evidence type="ECO:0000313" key="16">
    <source>
        <dbReference type="EMBL" id="KAG7089029.1"/>
    </source>
</evidence>
<dbReference type="InterPro" id="IPR003593">
    <property type="entry name" value="AAA+_ATPase"/>
</dbReference>
<dbReference type="InterPro" id="IPR054594">
    <property type="entry name" value="Lon_lid"/>
</dbReference>
<dbReference type="FunFam" id="3.30.230.10:FF:000019">
    <property type="entry name" value="Lon protease homolog 2, peroxisomal"/>
    <property type="match status" value="1"/>
</dbReference>
<dbReference type="GO" id="GO:0070407">
    <property type="term" value="P:oxidation-dependent protein catabolic process"/>
    <property type="evidence" value="ECO:0007669"/>
    <property type="project" value="UniProtKB-UniRule"/>
</dbReference>
<dbReference type="EMBL" id="CM032187">
    <property type="protein sequence ID" value="KAG7089029.1"/>
    <property type="molecule type" value="Genomic_DNA"/>
</dbReference>
<dbReference type="Pfam" id="PF02190">
    <property type="entry name" value="LON_substr_bdg"/>
    <property type="match status" value="1"/>
</dbReference>
<feature type="region of interest" description="Disordered" evidence="13">
    <location>
        <begin position="276"/>
        <end position="302"/>
    </location>
</feature>
<dbReference type="Gene3D" id="3.40.50.300">
    <property type="entry name" value="P-loop containing nucleotide triphosphate hydrolases"/>
    <property type="match status" value="1"/>
</dbReference>
<comment type="similarity">
    <text evidence="11 12">Belongs to the peptidase S16 family.</text>
</comment>
<keyword evidence="4 11" id="KW-0378">Hydrolase</keyword>
<dbReference type="InterPro" id="IPR027417">
    <property type="entry name" value="P-loop_NTPase"/>
</dbReference>
<evidence type="ECO:0000256" key="6">
    <source>
        <dbReference type="ARBA" id="ARBA00022840"/>
    </source>
</evidence>
<comment type="subcellular location">
    <subcellularLocation>
        <location evidence="1 11">Mitochondrion matrix</location>
    </subcellularLocation>
</comment>
<feature type="region of interest" description="Disordered" evidence="13">
    <location>
        <begin position="58"/>
        <end position="157"/>
    </location>
</feature>
<dbReference type="HAMAP" id="MF_03120">
    <property type="entry name" value="lonm_euk"/>
    <property type="match status" value="1"/>
</dbReference>
<dbReference type="NCBIfam" id="TIGR00763">
    <property type="entry name" value="lon"/>
    <property type="match status" value="1"/>
</dbReference>
<evidence type="ECO:0000256" key="8">
    <source>
        <dbReference type="ARBA" id="ARBA00023125"/>
    </source>
</evidence>
<evidence type="ECO:0000256" key="13">
    <source>
        <dbReference type="SAM" id="MobiDB-lite"/>
    </source>
</evidence>
<dbReference type="SUPFAM" id="SSF88697">
    <property type="entry name" value="PUA domain-like"/>
    <property type="match status" value="1"/>
</dbReference>
<feature type="domain" description="Lon N-terminal" evidence="15">
    <location>
        <begin position="167"/>
        <end position="418"/>
    </location>
</feature>
<dbReference type="Gene3D" id="3.30.230.10">
    <property type="match status" value="1"/>
</dbReference>
<dbReference type="GeneID" id="66079815"/>
<keyword evidence="9 11" id="KW-0496">Mitochondrion</keyword>
<keyword evidence="8 11" id="KW-0238">DNA-binding</keyword>
<dbReference type="GO" id="GO:0007005">
    <property type="term" value="P:mitochondrion organization"/>
    <property type="evidence" value="ECO:0007669"/>
    <property type="project" value="TreeGrafter"/>
</dbReference>
<dbReference type="EC" id="3.4.21.53" evidence="11"/>
<evidence type="ECO:0000256" key="1">
    <source>
        <dbReference type="ARBA" id="ARBA00004305"/>
    </source>
</evidence>
<dbReference type="GO" id="GO:0004176">
    <property type="term" value="F:ATP-dependent peptidase activity"/>
    <property type="evidence" value="ECO:0007669"/>
    <property type="project" value="UniProtKB-UniRule"/>
</dbReference>
<dbReference type="GO" id="GO:0043565">
    <property type="term" value="F:sequence-specific DNA binding"/>
    <property type="evidence" value="ECO:0007669"/>
    <property type="project" value="UniProtKB-UniRule"/>
</dbReference>
<reference evidence="16" key="1">
    <citation type="journal article" date="2021" name="Genome Biol. Evol.">
        <title>The assembled and annotated genome of the fairy-ring fungus Marasmius oreades.</title>
        <authorList>
            <person name="Hiltunen M."/>
            <person name="Ament-Velasquez S.L."/>
            <person name="Johannesson H."/>
        </authorList>
    </citation>
    <scope>NUCLEOTIDE SEQUENCE</scope>
    <source>
        <strain evidence="16">03SP1</strain>
    </source>
</reference>
<sequence length="1085" mass="118501">MNRLGQSLTLRATVSRRLCQRRRLSASFEGTCRAMSSSMSSHPRTFSSSRLFLARPSPIWGHPRWINSRSKPGEGDEEDKGVSASEDSDEQDKARLDGSENEDSGYTSGSSGSSGSQSSSSSSSDGGEHDGSDNKNSSSPPPSSSGNSNPSPGTLMKQSVPEVYPQVLALPIARRPLFPGFYKAVVVRNPQVVAAIKDMMKRGQPYLGAFLLKDEDTDSDVITDINSVHPVGVFAQITSVFAAQGHEDKEEGLTAVLYPHRRIKITDLVKAGGSANVEEVSADEPQTVTPPPSPAPDVAKSTGPVQTSFLHDHYVSIAQVENLYTQPYNKDDQYIRAFMSEIVSVFKDIAQLNPLFRDQITNFSINQVATNVFDEPDKLADFAAAVSTGAVTELQDVLEALHVDDRLRKALLVLKKELINAQLQSKLSRDVDSKIAKRQREYYLMEQLKGIKKELGMESDGKDKLIEKFKERAAQLKMPETVRKVFDEELNKLAGLEPAASEANVTRNYLEWLTQIPWGKHSTENYDIHHARQVLDEDHYGLKDVKDRILEFLAVGKLRGSVQGKIICLAGPPGVGKTSIGKSISRALNRQFFRFSVGGLTDVAEIKGHRRTYVGALPGKIIQALKRVGTENPLVLIDEIDKIGRGHNGDPSSALLEMLDPEQNGSFLDHYMDVPVDLSRVLFVCTANNLSSIPAPLLDRMEVLEVSGYVSEEKAVIADKYLGPQAKEASGLKEADVLLQPDAVDVLIKYYCRESGVRNLKKHIEKIYRKAALKVVQDVGEEALPEPEPASEKSTTTQTEVSEKLEETTTVESQKPPPNDPTIATSTSPSTDDGASSETPKTTVTTQERRPMAIPSTLHVRITPDNLKDYVGPPVYQKDRMYAHTPPPGVSTGLGYLGNGSGAVMPVEAMYMPGKGNLQLTGKLGEVIRESAQIGLSWVKAHAFELGITSADDEQFLANKDVHVHMPEGSIGKEGPSAGTALLSAFVSLFTKTRIDPDIAMTGEISLVGQVLPVGGLKEKILAAHRAGIKTILAPAANRADIEENVPESVKTGIRFVYVEDVREVLHEVFKGEKVAERWKETLSI</sequence>
<feature type="active site" evidence="11 12">
    <location>
        <position position="977"/>
    </location>
</feature>
<dbReference type="Pfam" id="PF05362">
    <property type="entry name" value="Lon_C"/>
    <property type="match status" value="1"/>
</dbReference>
<evidence type="ECO:0000256" key="4">
    <source>
        <dbReference type="ARBA" id="ARBA00022801"/>
    </source>
</evidence>
<dbReference type="Pfam" id="PF00004">
    <property type="entry name" value="AAA"/>
    <property type="match status" value="1"/>
</dbReference>
<proteinExistence type="inferred from homology"/>
<dbReference type="Proteomes" id="UP001049176">
    <property type="component" value="Chromosome 7"/>
</dbReference>
<feature type="binding site" evidence="11">
    <location>
        <begin position="571"/>
        <end position="578"/>
    </location>
    <ligand>
        <name>ATP</name>
        <dbReference type="ChEBI" id="CHEBI:30616"/>
    </ligand>
</feature>
<dbReference type="GO" id="GO:0006515">
    <property type="term" value="P:protein quality control for misfolded or incompletely synthesized proteins"/>
    <property type="evidence" value="ECO:0007669"/>
    <property type="project" value="UniProtKB-UniRule"/>
</dbReference>
<dbReference type="PRINTS" id="PR00830">
    <property type="entry name" value="ENDOLAPTASE"/>
</dbReference>
<evidence type="ECO:0000313" key="17">
    <source>
        <dbReference type="Proteomes" id="UP001049176"/>
    </source>
</evidence>
<feature type="compositionally biased region" description="Polar residues" evidence="13">
    <location>
        <begin position="822"/>
        <end position="846"/>
    </location>
</feature>
<dbReference type="InterPro" id="IPR004815">
    <property type="entry name" value="Lon_bac/euk-typ"/>
</dbReference>
<feature type="compositionally biased region" description="Low complexity" evidence="13">
    <location>
        <begin position="144"/>
        <end position="153"/>
    </location>
</feature>
<dbReference type="InterPro" id="IPR027503">
    <property type="entry name" value="Lonm_euk"/>
</dbReference>
<comment type="function">
    <text evidence="11">ATP-dependent serine protease that mediates the selective degradation of misfolded, unassembled or oxidatively damaged polypeptides as well as certain short-lived regulatory proteins in the mitochondrial matrix. May also have a chaperone function in the assembly of inner membrane protein complexes. Participates in the regulation of mitochondrial gene expression and in the maintenance of the integrity of the mitochondrial genome. Binds to mitochondrial DNA in a site-specific manner.</text>
</comment>
<evidence type="ECO:0000259" key="14">
    <source>
        <dbReference type="PROSITE" id="PS51786"/>
    </source>
</evidence>
<dbReference type="InterPro" id="IPR015947">
    <property type="entry name" value="PUA-like_sf"/>
</dbReference>
<comment type="caution">
    <text evidence="16">The sequence shown here is derived from an EMBL/GenBank/DDBJ whole genome shotgun (WGS) entry which is preliminary data.</text>
</comment>
<dbReference type="CDD" id="cd19500">
    <property type="entry name" value="RecA-like_Lon"/>
    <property type="match status" value="1"/>
</dbReference>
<evidence type="ECO:0000256" key="10">
    <source>
        <dbReference type="ARBA" id="ARBA00050665"/>
    </source>
</evidence>
<dbReference type="InterPro" id="IPR008269">
    <property type="entry name" value="Lon_proteolytic"/>
</dbReference>
<keyword evidence="3 11" id="KW-0547">Nucleotide-binding</keyword>
<dbReference type="AlphaFoldDB" id="A0A9P7URC7"/>
<dbReference type="PANTHER" id="PTHR43718:SF2">
    <property type="entry name" value="LON PROTEASE HOMOLOG, MITOCHONDRIAL"/>
    <property type="match status" value="1"/>
</dbReference>
<dbReference type="InterPro" id="IPR003959">
    <property type="entry name" value="ATPase_AAA_core"/>
</dbReference>
<evidence type="ECO:0000256" key="12">
    <source>
        <dbReference type="PROSITE-ProRule" id="PRU01122"/>
    </source>
</evidence>
<dbReference type="PROSITE" id="PS51787">
    <property type="entry name" value="LON_N"/>
    <property type="match status" value="1"/>
</dbReference>
<keyword evidence="6 11" id="KW-0067">ATP-binding</keyword>
<feature type="active site" evidence="11 12">
    <location>
        <position position="1020"/>
    </location>
</feature>